<accession>A0AAD8GJV6</accession>
<evidence type="ECO:0000256" key="5">
    <source>
        <dbReference type="SAM" id="SignalP"/>
    </source>
</evidence>
<proteinExistence type="predicted"/>
<dbReference type="PRINTS" id="PR00802">
    <property type="entry name" value="SERUMALBUMIN"/>
</dbReference>
<dbReference type="InterPro" id="IPR014760">
    <property type="entry name" value="Serum_albumin_N"/>
</dbReference>
<dbReference type="EMBL" id="JAGXEW010000001">
    <property type="protein sequence ID" value="KAK1175982.1"/>
    <property type="molecule type" value="Genomic_DNA"/>
</dbReference>
<dbReference type="CDD" id="cd00015">
    <property type="entry name" value="ALBUMIN"/>
    <property type="match status" value="1"/>
</dbReference>
<dbReference type="InterPro" id="IPR000264">
    <property type="entry name" value="ALB/AFP/VDB"/>
</dbReference>
<evidence type="ECO:0000313" key="7">
    <source>
        <dbReference type="EMBL" id="KAK1175982.1"/>
    </source>
</evidence>
<dbReference type="GO" id="GO:0036094">
    <property type="term" value="F:small molecule binding"/>
    <property type="evidence" value="ECO:0007669"/>
    <property type="project" value="TreeGrafter"/>
</dbReference>
<keyword evidence="5" id="KW-0732">Signal</keyword>
<keyword evidence="2" id="KW-0964">Secreted</keyword>
<feature type="domain" description="Albumin" evidence="6">
    <location>
        <begin position="213"/>
        <end position="405"/>
    </location>
</feature>
<feature type="domain" description="Albumin" evidence="6">
    <location>
        <begin position="406"/>
        <end position="603"/>
    </location>
</feature>
<dbReference type="PANTHER" id="PTHR11385:SF14">
    <property type="entry name" value="AFAMIN"/>
    <property type="match status" value="1"/>
</dbReference>
<gene>
    <name evidence="7" type="primary">alb2</name>
    <name evidence="7" type="ORF">AOXY_G745</name>
</gene>
<dbReference type="SUPFAM" id="SSF48552">
    <property type="entry name" value="Serum albumin-like"/>
    <property type="match status" value="3"/>
</dbReference>
<dbReference type="FunFam" id="1.10.246.10:FF:000002">
    <property type="entry name" value="Serum albumin"/>
    <property type="match status" value="1"/>
</dbReference>
<feature type="domain" description="Albumin" evidence="6">
    <location>
        <begin position="22"/>
        <end position="212"/>
    </location>
</feature>
<dbReference type="Pfam" id="PF00273">
    <property type="entry name" value="Serum_albumin"/>
    <property type="match status" value="3"/>
</dbReference>
<name>A0AAD8GJV6_ACIOX</name>
<evidence type="ECO:0000259" key="6">
    <source>
        <dbReference type="PROSITE" id="PS51438"/>
    </source>
</evidence>
<keyword evidence="8" id="KW-1185">Reference proteome</keyword>
<feature type="chain" id="PRO_5042132497" evidence="5">
    <location>
        <begin position="19"/>
        <end position="649"/>
    </location>
</feature>
<dbReference type="InterPro" id="IPR020858">
    <property type="entry name" value="Serum_albumin-like"/>
</dbReference>
<keyword evidence="3" id="KW-0677">Repeat</keyword>
<dbReference type="Gene3D" id="1.10.246.10">
    <property type="match status" value="6"/>
</dbReference>
<dbReference type="PROSITE" id="PS51438">
    <property type="entry name" value="ALBUMIN_2"/>
    <property type="match status" value="3"/>
</dbReference>
<organism evidence="7 8">
    <name type="scientific">Acipenser oxyrinchus oxyrinchus</name>
    <dbReference type="NCBI Taxonomy" id="40147"/>
    <lineage>
        <taxon>Eukaryota</taxon>
        <taxon>Metazoa</taxon>
        <taxon>Chordata</taxon>
        <taxon>Craniata</taxon>
        <taxon>Vertebrata</taxon>
        <taxon>Euteleostomi</taxon>
        <taxon>Actinopterygii</taxon>
        <taxon>Chondrostei</taxon>
        <taxon>Acipenseriformes</taxon>
        <taxon>Acipenseridae</taxon>
        <taxon>Acipenser</taxon>
    </lineage>
</organism>
<feature type="signal peptide" evidence="5">
    <location>
        <begin position="1"/>
        <end position="18"/>
    </location>
</feature>
<dbReference type="SMART" id="SM00103">
    <property type="entry name" value="ALBUMIN"/>
    <property type="match status" value="3"/>
</dbReference>
<evidence type="ECO:0000256" key="1">
    <source>
        <dbReference type="ARBA" id="ARBA00004613"/>
    </source>
</evidence>
<dbReference type="AlphaFoldDB" id="A0AAD8GJV6"/>
<dbReference type="Proteomes" id="UP001230051">
    <property type="component" value="Unassembled WGS sequence"/>
</dbReference>
<sequence length="649" mass="73304">MKCAALTALVILTSFADCQDVWRQKRGAVHNPICSHVTAVTPEGFKAMVLVGLSQNLHQSTYEELIPLVQQIETAASACCDEGASGDCSKNELDLFQGAICASEEVTQKNHLEDCCAKTEADRHHCFLQHKKRIPRGSTFHDVPRKEKCEAYEKDRVAAMGHFIYQFSKSHVLLQPQVILGIAKGFEGILQSCCHDAHIDTCFLEKGTAMKHTVTTRIAQLKSICLVHEKYGLRVIKDKKLVQYSQKLPQATFEELAKITDQIAHMVSTCCKGEMINCMKERKQLVDDVCSKDELLSRTKHLAECCKLSIIERGGCIEKMEADDKPQDLSEKDDSFIKDKDVCEKYAQHGDQFLGSFLYEFSRRHPELSIQMILRVGKGYEAILDKCCKTDNPSECYGGAEEQLVLAIKETLVHFQQLCAAEKTFGKEGFEEFMLVQYTRIMPQAPYDELMRVAHTIATVTDSCCSKDESHLMPCAEEQLTNAIDETCSETNPATINEHIDHCCNESYSERRTCILKIQPDTTFVPQPFSPDMFHLDPDMCDMAPKQLLATTTRLLYDMVKLKTTITDEQFLTIGTSFLFMKAKCCTDADKALCFKVEVSHLWLCLTRGTPIEPPTNKFVMTGKEISASENYHMLSRVIAVRFQYREVT</sequence>
<reference evidence="7" key="1">
    <citation type="submission" date="2022-02" db="EMBL/GenBank/DDBJ databases">
        <title>Atlantic sturgeon de novo genome assembly.</title>
        <authorList>
            <person name="Stock M."/>
            <person name="Klopp C."/>
            <person name="Guiguen Y."/>
            <person name="Cabau C."/>
            <person name="Parinello H."/>
            <person name="Santidrian Yebra-Pimentel E."/>
            <person name="Kuhl H."/>
            <person name="Dirks R.P."/>
            <person name="Guessner J."/>
            <person name="Wuertz S."/>
            <person name="Du K."/>
            <person name="Schartl M."/>
        </authorList>
    </citation>
    <scope>NUCLEOTIDE SEQUENCE</scope>
    <source>
        <strain evidence="7">STURGEONOMICS-FGT-2020</strain>
        <tissue evidence="7">Whole blood</tissue>
    </source>
</reference>
<comment type="subcellular location">
    <subcellularLocation>
        <location evidence="1">Secreted</location>
    </subcellularLocation>
</comment>
<protein>
    <submittedName>
        <fullName evidence="7">Serum albumin 2-like</fullName>
    </submittedName>
</protein>
<dbReference type="GO" id="GO:0072562">
    <property type="term" value="C:blood microparticle"/>
    <property type="evidence" value="ECO:0007669"/>
    <property type="project" value="TreeGrafter"/>
</dbReference>
<keyword evidence="4" id="KW-1015">Disulfide bond</keyword>
<dbReference type="PROSITE" id="PS00212">
    <property type="entry name" value="ALBUMIN_1"/>
    <property type="match status" value="2"/>
</dbReference>
<dbReference type="InterPro" id="IPR020857">
    <property type="entry name" value="Serum_albumin_CS"/>
</dbReference>
<comment type="caution">
    <text evidence="7">The sequence shown here is derived from an EMBL/GenBank/DDBJ whole genome shotgun (WGS) entry which is preliminary data.</text>
</comment>
<evidence type="ECO:0000256" key="4">
    <source>
        <dbReference type="ARBA" id="ARBA00023157"/>
    </source>
</evidence>
<evidence type="ECO:0000256" key="2">
    <source>
        <dbReference type="ARBA" id="ARBA00022525"/>
    </source>
</evidence>
<dbReference type="GO" id="GO:0005737">
    <property type="term" value="C:cytoplasm"/>
    <property type="evidence" value="ECO:0007669"/>
    <property type="project" value="TreeGrafter"/>
</dbReference>
<evidence type="ECO:0000256" key="3">
    <source>
        <dbReference type="ARBA" id="ARBA00022737"/>
    </source>
</evidence>
<evidence type="ECO:0000313" key="8">
    <source>
        <dbReference type="Proteomes" id="UP001230051"/>
    </source>
</evidence>
<dbReference type="PANTHER" id="PTHR11385">
    <property type="entry name" value="SERUM ALBUMIN-RELATED"/>
    <property type="match status" value="1"/>
</dbReference>